<keyword evidence="2" id="KW-1185">Reference proteome</keyword>
<dbReference type="Pfam" id="PF00106">
    <property type="entry name" value="adh_short"/>
    <property type="match status" value="1"/>
</dbReference>
<evidence type="ECO:0000313" key="2">
    <source>
        <dbReference type="Proteomes" id="UP000824596"/>
    </source>
</evidence>
<proteinExistence type="predicted"/>
<dbReference type="PANTHER" id="PTHR43976">
    <property type="entry name" value="SHORT CHAIN DEHYDROGENASE"/>
    <property type="match status" value="1"/>
</dbReference>
<dbReference type="Gene3D" id="3.40.50.720">
    <property type="entry name" value="NAD(P)-binding Rossmann-like Domain"/>
    <property type="match status" value="1"/>
</dbReference>
<sequence length="300" mass="32198">MPGKIILVTGTSSGFGNLAVLHLAKAGHTVYASMRQLESKNAQVATDYKDFCAKNSVDIRPLELDVSEQKSSDEAIKRIISESGRLDVIVHNAGHMCFGPLESFTAEELARYYDINTLGPHRVNSAALPHMRKAGTGQLVWIGSSSTSGGTPPFLGPYFAAKSGMDSLAVSYASELSKWGISTTIVVPGVFTSGTNHFAHAGKGSKQAIEKAYFEGPYHGVAERSMKGMEKGDAEGDVTDVAKAVVDVVGARQGKAPFRVHIDPWNDGAENVNKVRDQMRVKWHQKTGLEDLLQVKAPGA</sequence>
<dbReference type="InterPro" id="IPR002347">
    <property type="entry name" value="SDR_fam"/>
</dbReference>
<dbReference type="EMBL" id="JAIZPD010000013">
    <property type="protein sequence ID" value="KAH0959208.1"/>
    <property type="molecule type" value="Genomic_DNA"/>
</dbReference>
<organism evidence="1 2">
    <name type="scientific">Hirsutella rhossiliensis</name>
    <dbReference type="NCBI Taxonomy" id="111463"/>
    <lineage>
        <taxon>Eukaryota</taxon>
        <taxon>Fungi</taxon>
        <taxon>Dikarya</taxon>
        <taxon>Ascomycota</taxon>
        <taxon>Pezizomycotina</taxon>
        <taxon>Sordariomycetes</taxon>
        <taxon>Hypocreomycetidae</taxon>
        <taxon>Hypocreales</taxon>
        <taxon>Ophiocordycipitaceae</taxon>
        <taxon>Hirsutella</taxon>
    </lineage>
</organism>
<dbReference type="RefSeq" id="XP_044716721.1">
    <property type="nucleotide sequence ID" value="XM_044868140.1"/>
</dbReference>
<dbReference type="SUPFAM" id="SSF51735">
    <property type="entry name" value="NAD(P)-binding Rossmann-fold domains"/>
    <property type="match status" value="1"/>
</dbReference>
<gene>
    <name evidence="1" type="ORF">HRG_09669</name>
</gene>
<dbReference type="OrthoDB" id="1274115at2759"/>
<dbReference type="PRINTS" id="PR00081">
    <property type="entry name" value="GDHRDH"/>
</dbReference>
<dbReference type="InterPro" id="IPR051911">
    <property type="entry name" value="SDR_oxidoreductase"/>
</dbReference>
<dbReference type="CDD" id="cd05374">
    <property type="entry name" value="17beta-HSD-like_SDR_c"/>
    <property type="match status" value="1"/>
</dbReference>
<dbReference type="Proteomes" id="UP000824596">
    <property type="component" value="Unassembled WGS sequence"/>
</dbReference>
<name>A0A9P8SDX3_9HYPO</name>
<dbReference type="GeneID" id="68358798"/>
<protein>
    <submittedName>
        <fullName evidence="1">Short chain dehydrogenase domain-containing protein</fullName>
    </submittedName>
</protein>
<comment type="caution">
    <text evidence="1">The sequence shown here is derived from an EMBL/GenBank/DDBJ whole genome shotgun (WGS) entry which is preliminary data.</text>
</comment>
<accession>A0A9P8SDX3</accession>
<reference evidence="1" key="1">
    <citation type="submission" date="2021-09" db="EMBL/GenBank/DDBJ databases">
        <title>A high-quality genome of the endoparasitic fungus Hirsutella rhossiliensis with a comparison of Hirsutella genomes reveals transposable elements contributing to genome size variation.</title>
        <authorList>
            <person name="Lin R."/>
            <person name="Jiao Y."/>
            <person name="Sun X."/>
            <person name="Ling J."/>
            <person name="Xie B."/>
            <person name="Cheng X."/>
        </authorList>
    </citation>
    <scope>NUCLEOTIDE SEQUENCE</scope>
    <source>
        <strain evidence="1">HR02</strain>
    </source>
</reference>
<dbReference type="InterPro" id="IPR036291">
    <property type="entry name" value="NAD(P)-bd_dom_sf"/>
</dbReference>
<evidence type="ECO:0000313" key="1">
    <source>
        <dbReference type="EMBL" id="KAH0959208.1"/>
    </source>
</evidence>
<dbReference type="PANTHER" id="PTHR43976:SF9">
    <property type="entry name" value="OXIDOREDUCTASE"/>
    <property type="match status" value="1"/>
</dbReference>
<dbReference type="AlphaFoldDB" id="A0A9P8SDX3"/>